<dbReference type="PROSITE" id="PS51077">
    <property type="entry name" value="HTH_ICLR"/>
    <property type="match status" value="1"/>
</dbReference>
<accession>A0A369T7B5</accession>
<keyword evidence="7" id="KW-1185">Reference proteome</keyword>
<dbReference type="PANTHER" id="PTHR30136">
    <property type="entry name" value="HELIX-TURN-HELIX TRANSCRIPTIONAL REGULATOR, ICLR FAMILY"/>
    <property type="match status" value="1"/>
</dbReference>
<dbReference type="InterPro" id="IPR036388">
    <property type="entry name" value="WH-like_DNA-bd_sf"/>
</dbReference>
<evidence type="ECO:0000313" key="7">
    <source>
        <dbReference type="Proteomes" id="UP000253941"/>
    </source>
</evidence>
<dbReference type="SUPFAM" id="SSF55781">
    <property type="entry name" value="GAF domain-like"/>
    <property type="match status" value="1"/>
</dbReference>
<evidence type="ECO:0000256" key="3">
    <source>
        <dbReference type="ARBA" id="ARBA00023163"/>
    </source>
</evidence>
<dbReference type="PANTHER" id="PTHR30136:SF35">
    <property type="entry name" value="HTH-TYPE TRANSCRIPTIONAL REGULATOR RV1719"/>
    <property type="match status" value="1"/>
</dbReference>
<dbReference type="SMART" id="SM00346">
    <property type="entry name" value="HTH_ICLR"/>
    <property type="match status" value="1"/>
</dbReference>
<dbReference type="GO" id="GO:0003700">
    <property type="term" value="F:DNA-binding transcription factor activity"/>
    <property type="evidence" value="ECO:0007669"/>
    <property type="project" value="TreeGrafter"/>
</dbReference>
<dbReference type="Proteomes" id="UP000253941">
    <property type="component" value="Unassembled WGS sequence"/>
</dbReference>
<dbReference type="InterPro" id="IPR029016">
    <property type="entry name" value="GAF-like_dom_sf"/>
</dbReference>
<dbReference type="GO" id="GO:0003677">
    <property type="term" value="F:DNA binding"/>
    <property type="evidence" value="ECO:0007669"/>
    <property type="project" value="UniProtKB-KW"/>
</dbReference>
<proteinExistence type="predicted"/>
<feature type="domain" description="IclR-ED" evidence="5">
    <location>
        <begin position="71"/>
        <end position="253"/>
    </location>
</feature>
<keyword evidence="2" id="KW-0238">DNA-binding</keyword>
<dbReference type="SUPFAM" id="SSF46785">
    <property type="entry name" value="Winged helix' DNA-binding domain"/>
    <property type="match status" value="1"/>
</dbReference>
<evidence type="ECO:0000256" key="1">
    <source>
        <dbReference type="ARBA" id="ARBA00023015"/>
    </source>
</evidence>
<dbReference type="InterPro" id="IPR036390">
    <property type="entry name" value="WH_DNA-bd_sf"/>
</dbReference>
<sequence length="256" mass="27884">MSERQKTLPLERYMRVAEVVAASHQSVGLTEIAVLTGLPKPTVHRLINALVDTGILEADGAHYKSFTVGRRLWRILYLGLDRDKVAGYAQIVCDDLAKEFKETCYMVRLGQRHVRAIARSAPDQGHRLHVLPGAELPPHAASSAKAILAYQDGETLDRLLPDPLPALTEHTITSRADLEVDLARVRETGYAICDREIDDNVMAYACPIHLAGAGVLYSLGVTGPCSRLRQIPTEELVAALKQGASRFADMLGAVAG</sequence>
<evidence type="ECO:0000259" key="4">
    <source>
        <dbReference type="PROSITE" id="PS51077"/>
    </source>
</evidence>
<evidence type="ECO:0000256" key="2">
    <source>
        <dbReference type="ARBA" id="ARBA00023125"/>
    </source>
</evidence>
<keyword evidence="3" id="KW-0804">Transcription</keyword>
<organism evidence="6 7">
    <name type="scientific">Ferruginivarius sediminum</name>
    <dbReference type="NCBI Taxonomy" id="2661937"/>
    <lineage>
        <taxon>Bacteria</taxon>
        <taxon>Pseudomonadati</taxon>
        <taxon>Pseudomonadota</taxon>
        <taxon>Alphaproteobacteria</taxon>
        <taxon>Rhodospirillales</taxon>
        <taxon>Rhodospirillaceae</taxon>
        <taxon>Ferruginivarius</taxon>
    </lineage>
</organism>
<dbReference type="InterPro" id="IPR014757">
    <property type="entry name" value="Tscrpt_reg_IclR_C"/>
</dbReference>
<evidence type="ECO:0000313" key="6">
    <source>
        <dbReference type="EMBL" id="RDD61221.1"/>
    </source>
</evidence>
<dbReference type="PROSITE" id="PS51078">
    <property type="entry name" value="ICLR_ED"/>
    <property type="match status" value="1"/>
</dbReference>
<evidence type="ECO:0000259" key="5">
    <source>
        <dbReference type="PROSITE" id="PS51078"/>
    </source>
</evidence>
<comment type="caution">
    <text evidence="6">The sequence shown here is derived from an EMBL/GenBank/DDBJ whole genome shotgun (WGS) entry which is preliminary data.</text>
</comment>
<dbReference type="InterPro" id="IPR005471">
    <property type="entry name" value="Tscrpt_reg_IclR_N"/>
</dbReference>
<dbReference type="Gene3D" id="1.10.10.10">
    <property type="entry name" value="Winged helix-like DNA-binding domain superfamily/Winged helix DNA-binding domain"/>
    <property type="match status" value="1"/>
</dbReference>
<reference evidence="6 7" key="1">
    <citation type="submission" date="2018-07" db="EMBL/GenBank/DDBJ databases">
        <title>Venubactetium sediminum gen. nov., sp. nov., isolated from a marine solar saltern.</title>
        <authorList>
            <person name="Wang S."/>
        </authorList>
    </citation>
    <scope>NUCLEOTIDE SEQUENCE [LARGE SCALE GENOMIC DNA]</scope>
    <source>
        <strain evidence="6 7">WD2A32</strain>
    </source>
</reference>
<keyword evidence="1" id="KW-0805">Transcription regulation</keyword>
<dbReference type="EMBL" id="QPMH01000014">
    <property type="protein sequence ID" value="RDD61221.1"/>
    <property type="molecule type" value="Genomic_DNA"/>
</dbReference>
<dbReference type="Pfam" id="PF09339">
    <property type="entry name" value="HTH_IclR"/>
    <property type="match status" value="1"/>
</dbReference>
<feature type="domain" description="HTH iclR-type" evidence="4">
    <location>
        <begin position="7"/>
        <end position="70"/>
    </location>
</feature>
<dbReference type="RefSeq" id="WP_114582865.1">
    <property type="nucleotide sequence ID" value="NZ_QPMH01000014.1"/>
</dbReference>
<protein>
    <submittedName>
        <fullName evidence="6">IclR family transcriptional regulator</fullName>
    </submittedName>
</protein>
<dbReference type="Gene3D" id="3.30.450.40">
    <property type="match status" value="1"/>
</dbReference>
<dbReference type="AlphaFoldDB" id="A0A369T7B5"/>
<name>A0A369T7B5_9PROT</name>
<dbReference type="GO" id="GO:0045892">
    <property type="term" value="P:negative regulation of DNA-templated transcription"/>
    <property type="evidence" value="ECO:0007669"/>
    <property type="project" value="TreeGrafter"/>
</dbReference>
<gene>
    <name evidence="6" type="ORF">DRB17_14135</name>
</gene>
<dbReference type="Pfam" id="PF01614">
    <property type="entry name" value="IclR_C"/>
    <property type="match status" value="1"/>
</dbReference>
<dbReference type="InterPro" id="IPR050707">
    <property type="entry name" value="HTH_MetabolicPath_Reg"/>
</dbReference>